<evidence type="ECO:0000256" key="2">
    <source>
        <dbReference type="ARBA" id="ARBA00022801"/>
    </source>
</evidence>
<evidence type="ECO:0000256" key="4">
    <source>
        <dbReference type="PIRSR" id="PIRSR610708-1"/>
    </source>
</evidence>
<dbReference type="Proteomes" id="UP000184148">
    <property type="component" value="Unassembled WGS sequence"/>
</dbReference>
<sequence>MKIGIDLDGTIADNLELLVETLNCHCGKTLKGDEIYQYNLCKVYDISEDEFIALMDKKEEEIIQKSPVIPFARENIHRLVKDGWQVHIITARNPRYSAVTEKWLREHDIPYSGLHLLNSHHKVDICRELQVEFMIEDNVHNAYWLADGGIRVILYEAPHNRLWPWQGVRCNSWNDIYSSIQKTFNR</sequence>
<dbReference type="SUPFAM" id="SSF56784">
    <property type="entry name" value="HAD-like"/>
    <property type="match status" value="1"/>
</dbReference>
<dbReference type="EC" id="3.1.3.-" evidence="3"/>
<dbReference type="EMBL" id="FQUY01000014">
    <property type="protein sequence ID" value="SHF18769.1"/>
    <property type="molecule type" value="Genomic_DNA"/>
</dbReference>
<dbReference type="GO" id="GO:0009264">
    <property type="term" value="P:deoxyribonucleotide catabolic process"/>
    <property type="evidence" value="ECO:0007669"/>
    <property type="project" value="InterPro"/>
</dbReference>
<evidence type="ECO:0000256" key="1">
    <source>
        <dbReference type="ARBA" id="ARBA00009589"/>
    </source>
</evidence>
<dbReference type="InterPro" id="IPR009206">
    <property type="entry name" value="Nucleotidase_putative"/>
</dbReference>
<evidence type="ECO:0000256" key="3">
    <source>
        <dbReference type="PIRNR" id="PIRNR021362"/>
    </source>
</evidence>
<protein>
    <recommendedName>
        <fullName evidence="3">Nucleotidase</fullName>
        <ecNumber evidence="3">3.1.3.-</ecNumber>
    </recommendedName>
</protein>
<gene>
    <name evidence="5" type="ORF">SAMN02745133_02016</name>
</gene>
<feature type="active site" description="Nucleophile" evidence="4">
    <location>
        <position position="6"/>
    </location>
</feature>
<dbReference type="PANTHER" id="PTHR35134:SF2">
    <property type="entry name" value="NUCLEOTIDASE YQFW-RELATED"/>
    <property type="match status" value="1"/>
</dbReference>
<dbReference type="PIRSF" id="PIRSF021362">
    <property type="entry name" value="UCP021362_HAD"/>
    <property type="match status" value="1"/>
</dbReference>
<dbReference type="Pfam" id="PF06941">
    <property type="entry name" value="NT5C"/>
    <property type="match status" value="1"/>
</dbReference>
<dbReference type="PANTHER" id="PTHR35134">
    <property type="entry name" value="NUCLEOTIDASE YQFW-RELATED"/>
    <property type="match status" value="1"/>
</dbReference>
<keyword evidence="2 3" id="KW-0378">Hydrolase</keyword>
<proteinExistence type="inferred from homology"/>
<dbReference type="Gene3D" id="3.40.50.1000">
    <property type="entry name" value="HAD superfamily/HAD-like"/>
    <property type="match status" value="1"/>
</dbReference>
<dbReference type="InterPro" id="IPR052419">
    <property type="entry name" value="5_3-deoxyribonucleotidase-like"/>
</dbReference>
<dbReference type="OrthoDB" id="2471595at2"/>
<dbReference type="InterPro" id="IPR010708">
    <property type="entry name" value="5'(3')-deoxyribonucleotidase"/>
</dbReference>
<evidence type="ECO:0000313" key="6">
    <source>
        <dbReference type="Proteomes" id="UP000184148"/>
    </source>
</evidence>
<dbReference type="InterPro" id="IPR023214">
    <property type="entry name" value="HAD_sf"/>
</dbReference>
<dbReference type="AlphaFoldDB" id="A0A1M4ZL34"/>
<dbReference type="RefSeq" id="WP_073239267.1">
    <property type="nucleotide sequence ID" value="NZ_FQUY01000014.1"/>
</dbReference>
<dbReference type="STRING" id="1121429.SAMN02745133_02016"/>
<comment type="similarity">
    <text evidence="1 3">Belongs to the 5'(3')-deoxyribonucleotidase family.</text>
</comment>
<accession>A0A1M4ZL34</accession>
<dbReference type="GO" id="GO:0008253">
    <property type="term" value="F:5'-nucleotidase activity"/>
    <property type="evidence" value="ECO:0007669"/>
    <property type="project" value="InterPro"/>
</dbReference>
<feature type="active site" description="Proton donor" evidence="4">
    <location>
        <position position="8"/>
    </location>
</feature>
<organism evidence="5 6">
    <name type="scientific">Desulforamulus putei DSM 12395</name>
    <dbReference type="NCBI Taxonomy" id="1121429"/>
    <lineage>
        <taxon>Bacteria</taxon>
        <taxon>Bacillati</taxon>
        <taxon>Bacillota</taxon>
        <taxon>Clostridia</taxon>
        <taxon>Eubacteriales</taxon>
        <taxon>Peptococcaceae</taxon>
        <taxon>Desulforamulus</taxon>
    </lineage>
</organism>
<dbReference type="InterPro" id="IPR036412">
    <property type="entry name" value="HAD-like_sf"/>
</dbReference>
<keyword evidence="6" id="KW-1185">Reference proteome</keyword>
<name>A0A1M4ZL34_9FIRM</name>
<reference evidence="6" key="1">
    <citation type="submission" date="2016-11" db="EMBL/GenBank/DDBJ databases">
        <authorList>
            <person name="Varghese N."/>
            <person name="Submissions S."/>
        </authorList>
    </citation>
    <scope>NUCLEOTIDE SEQUENCE [LARGE SCALE GENOMIC DNA]</scope>
    <source>
        <strain evidence="6">DSM 12395</strain>
    </source>
</reference>
<evidence type="ECO:0000313" key="5">
    <source>
        <dbReference type="EMBL" id="SHF18769.1"/>
    </source>
</evidence>